<evidence type="ECO:0000313" key="5">
    <source>
        <dbReference type="EMBL" id="KAF1915844.1"/>
    </source>
</evidence>
<accession>A0A6A5QMX2</accession>
<dbReference type="EMBL" id="ML979135">
    <property type="protein sequence ID" value="KAF1915844.1"/>
    <property type="molecule type" value="Genomic_DNA"/>
</dbReference>
<evidence type="ECO:0000256" key="3">
    <source>
        <dbReference type="SAM" id="SignalP"/>
    </source>
</evidence>
<evidence type="ECO:0000259" key="4">
    <source>
        <dbReference type="Pfam" id="PF24854"/>
    </source>
</evidence>
<dbReference type="OrthoDB" id="5409353at2759"/>
<feature type="region of interest" description="Disordered" evidence="1">
    <location>
        <begin position="254"/>
        <end position="275"/>
    </location>
</feature>
<dbReference type="AlphaFoldDB" id="A0A6A5QMX2"/>
<keyword evidence="3" id="KW-0732">Signal</keyword>
<gene>
    <name evidence="5" type="ORF">BDU57DRAFT_515608</name>
</gene>
<feature type="domain" description="DUF7728" evidence="4">
    <location>
        <begin position="53"/>
        <end position="196"/>
    </location>
</feature>
<dbReference type="PANTHER" id="PTHR40622:SF1">
    <property type="match status" value="1"/>
</dbReference>
<feature type="transmembrane region" description="Helical" evidence="2">
    <location>
        <begin position="286"/>
        <end position="319"/>
    </location>
</feature>
<keyword evidence="6" id="KW-1185">Reference proteome</keyword>
<protein>
    <recommendedName>
        <fullName evidence="4">DUF7728 domain-containing protein</fullName>
    </recommendedName>
</protein>
<dbReference type="Pfam" id="PF24854">
    <property type="entry name" value="DUF7728"/>
    <property type="match status" value="1"/>
</dbReference>
<feature type="chain" id="PRO_5025614653" description="DUF7728 domain-containing protein" evidence="3">
    <location>
        <begin position="19"/>
        <end position="371"/>
    </location>
</feature>
<reference evidence="5" key="1">
    <citation type="journal article" date="2020" name="Stud. Mycol.">
        <title>101 Dothideomycetes genomes: a test case for predicting lifestyles and emergence of pathogens.</title>
        <authorList>
            <person name="Haridas S."/>
            <person name="Albert R."/>
            <person name="Binder M."/>
            <person name="Bloem J."/>
            <person name="Labutti K."/>
            <person name="Salamov A."/>
            <person name="Andreopoulos B."/>
            <person name="Baker S."/>
            <person name="Barry K."/>
            <person name="Bills G."/>
            <person name="Bluhm B."/>
            <person name="Cannon C."/>
            <person name="Castanera R."/>
            <person name="Culley D."/>
            <person name="Daum C."/>
            <person name="Ezra D."/>
            <person name="Gonzalez J."/>
            <person name="Henrissat B."/>
            <person name="Kuo A."/>
            <person name="Liang C."/>
            <person name="Lipzen A."/>
            <person name="Lutzoni F."/>
            <person name="Magnuson J."/>
            <person name="Mondo S."/>
            <person name="Nolan M."/>
            <person name="Ohm R."/>
            <person name="Pangilinan J."/>
            <person name="Park H.-J."/>
            <person name="Ramirez L."/>
            <person name="Alfaro M."/>
            <person name="Sun H."/>
            <person name="Tritt A."/>
            <person name="Yoshinaga Y."/>
            <person name="Zwiers L.-H."/>
            <person name="Turgeon B."/>
            <person name="Goodwin S."/>
            <person name="Spatafora J."/>
            <person name="Crous P."/>
            <person name="Grigoriev I."/>
        </authorList>
    </citation>
    <scope>NUCLEOTIDE SEQUENCE</scope>
    <source>
        <strain evidence="5">HMLAC05119</strain>
    </source>
</reference>
<evidence type="ECO:0000313" key="6">
    <source>
        <dbReference type="Proteomes" id="UP000800096"/>
    </source>
</evidence>
<evidence type="ECO:0000256" key="1">
    <source>
        <dbReference type="SAM" id="MobiDB-lite"/>
    </source>
</evidence>
<proteinExistence type="predicted"/>
<feature type="signal peptide" evidence="3">
    <location>
        <begin position="1"/>
        <end position="18"/>
    </location>
</feature>
<feature type="compositionally biased region" description="Basic residues" evidence="1">
    <location>
        <begin position="254"/>
        <end position="266"/>
    </location>
</feature>
<dbReference type="Proteomes" id="UP000800096">
    <property type="component" value="Unassembled WGS sequence"/>
</dbReference>
<keyword evidence="2" id="KW-0812">Transmembrane</keyword>
<organism evidence="5 6">
    <name type="scientific">Ampelomyces quisqualis</name>
    <name type="common">Powdery mildew agent</name>
    <dbReference type="NCBI Taxonomy" id="50730"/>
    <lineage>
        <taxon>Eukaryota</taxon>
        <taxon>Fungi</taxon>
        <taxon>Dikarya</taxon>
        <taxon>Ascomycota</taxon>
        <taxon>Pezizomycotina</taxon>
        <taxon>Dothideomycetes</taxon>
        <taxon>Pleosporomycetidae</taxon>
        <taxon>Pleosporales</taxon>
        <taxon>Pleosporineae</taxon>
        <taxon>Phaeosphaeriaceae</taxon>
        <taxon>Ampelomyces</taxon>
    </lineage>
</organism>
<dbReference type="PANTHER" id="PTHR40622">
    <property type="match status" value="1"/>
</dbReference>
<keyword evidence="2" id="KW-0472">Membrane</keyword>
<name>A0A6A5QMX2_AMPQU</name>
<keyword evidence="2" id="KW-1133">Transmembrane helix</keyword>
<sequence length="371" mass="40691">MSLNKVGIIASLVLAASAILPPLSPNTVIPDDLRDSYAAEGYGIEDFGLDLRSRSVALNCPGCAFATLDEAGISWKEKGGNTFLLHLHTSGYEDTVLQTETGHQLFPPSINDGKPSFYVTQVDPNHDEPLHLLVTSYTLRFNGARAYPEQGVELLPMALQIASVEGVAVELPILEIEVIKEASGSLLIASMGATQPTKEENCNEWPLLCKWKDIVAERIEKMKKMGKGCGKRPHGHSNPMMGGVWQGKPPHRFRPGRPHHGPHHGPHHMDHGHHSQHRVHSFARRAFFTVLIPIIVGVFAGTVTYLLGMVLGTMIAIVIAKVRGQEYRRIALEEDVEEGEAQCEKHAYGELPAYEAPPVYEASGEKVNESK</sequence>
<dbReference type="InterPro" id="IPR056145">
    <property type="entry name" value="DUF7728"/>
</dbReference>
<evidence type="ECO:0000256" key="2">
    <source>
        <dbReference type="SAM" id="Phobius"/>
    </source>
</evidence>